<dbReference type="EC" id="3.5.1.103" evidence="1"/>
<dbReference type="STRING" id="1855912.LuPra_04102"/>
<evidence type="ECO:0000313" key="2">
    <source>
        <dbReference type="Proteomes" id="UP000076079"/>
    </source>
</evidence>
<dbReference type="KEGG" id="abac:LuPra_04102"/>
<accession>A0A143PSP2</accession>
<dbReference type="OrthoDB" id="9815144at2"/>
<dbReference type="InterPro" id="IPR003737">
    <property type="entry name" value="GlcNAc_PI_deacetylase-related"/>
</dbReference>
<organism evidence="1 2">
    <name type="scientific">Luteitalea pratensis</name>
    <dbReference type="NCBI Taxonomy" id="1855912"/>
    <lineage>
        <taxon>Bacteria</taxon>
        <taxon>Pseudomonadati</taxon>
        <taxon>Acidobacteriota</taxon>
        <taxon>Vicinamibacteria</taxon>
        <taxon>Vicinamibacterales</taxon>
        <taxon>Vicinamibacteraceae</taxon>
        <taxon>Luteitalea</taxon>
    </lineage>
</organism>
<dbReference type="RefSeq" id="WP_157899474.1">
    <property type="nucleotide sequence ID" value="NZ_CP015136.1"/>
</dbReference>
<name>A0A143PSP2_LUTPR</name>
<dbReference type="Pfam" id="PF02585">
    <property type="entry name" value="PIG-L"/>
    <property type="match status" value="1"/>
</dbReference>
<reference evidence="1 2" key="1">
    <citation type="journal article" date="2016" name="Genome Announc.">
        <title>First Complete Genome Sequence of a Subdivision 6 Acidobacterium Strain.</title>
        <authorList>
            <person name="Huang S."/>
            <person name="Vieira S."/>
            <person name="Bunk B."/>
            <person name="Riedel T."/>
            <person name="Sproer C."/>
            <person name="Overmann J."/>
        </authorList>
    </citation>
    <scope>NUCLEOTIDE SEQUENCE [LARGE SCALE GENOMIC DNA]</scope>
    <source>
        <strain evidence="2">DSM 100886 HEG_-6_39</strain>
    </source>
</reference>
<proteinExistence type="predicted"/>
<dbReference type="Gene3D" id="3.40.50.10320">
    <property type="entry name" value="LmbE-like"/>
    <property type="match status" value="1"/>
</dbReference>
<protein>
    <submittedName>
        <fullName evidence="1">1D-myo-inositol 2-acetamido-2-deoxy-alpha-D-glucopyranoside deacetylase</fullName>
        <ecNumber evidence="1">3.5.1.103</ecNumber>
    </submittedName>
</protein>
<reference evidence="2" key="2">
    <citation type="submission" date="2016-04" db="EMBL/GenBank/DDBJ databases">
        <title>First Complete Genome Sequence of a Subdivision 6 Acidobacterium.</title>
        <authorList>
            <person name="Huang S."/>
            <person name="Vieira S."/>
            <person name="Bunk B."/>
            <person name="Riedel T."/>
            <person name="Sproeer C."/>
            <person name="Overmann J."/>
        </authorList>
    </citation>
    <scope>NUCLEOTIDE SEQUENCE [LARGE SCALE GENOMIC DNA]</scope>
    <source>
        <strain evidence="2">DSM 100886 HEG_-6_39</strain>
    </source>
</reference>
<keyword evidence="1" id="KW-0378">Hydrolase</keyword>
<keyword evidence="2" id="KW-1185">Reference proteome</keyword>
<gene>
    <name evidence="1" type="primary">mshB</name>
    <name evidence="1" type="ORF">LuPra_04102</name>
</gene>
<dbReference type="SUPFAM" id="SSF102588">
    <property type="entry name" value="LmbE-like"/>
    <property type="match status" value="1"/>
</dbReference>
<dbReference type="EMBL" id="CP015136">
    <property type="protein sequence ID" value="AMY10859.1"/>
    <property type="molecule type" value="Genomic_DNA"/>
</dbReference>
<dbReference type="AlphaFoldDB" id="A0A143PSP2"/>
<dbReference type="GO" id="GO:0035595">
    <property type="term" value="F:N-acetylglucosaminylinositol deacetylase activity"/>
    <property type="evidence" value="ECO:0007669"/>
    <property type="project" value="UniProtKB-EC"/>
</dbReference>
<dbReference type="PANTHER" id="PTHR12993:SF11">
    <property type="entry name" value="N-ACETYLGLUCOSAMINYL-PHOSPHATIDYLINOSITOL DE-N-ACETYLASE"/>
    <property type="match status" value="1"/>
</dbReference>
<dbReference type="InterPro" id="IPR024078">
    <property type="entry name" value="LmbE-like_dom_sf"/>
</dbReference>
<evidence type="ECO:0000313" key="1">
    <source>
        <dbReference type="EMBL" id="AMY10859.1"/>
    </source>
</evidence>
<dbReference type="PANTHER" id="PTHR12993">
    <property type="entry name" value="N-ACETYLGLUCOSAMINYL-PHOSPHATIDYLINOSITOL DE-N-ACETYLASE-RELATED"/>
    <property type="match status" value="1"/>
</dbReference>
<sequence>MTTTLRLMCVLAHPDDESLGAGGALASCAAQGIETYLVTATRGERGRYGDPAESPGLDAVGRAREAELHAAARELGLREVQFLGYRDGELDQVAPAAAIERIVGHLRRVRPHVVVTFGPDGLYGHPDHIAISQLTVAAVTCAADPAFGDATRLGAPHRVAKLYFIAWSGAKWAAYQAALRRLVSAVDGVERQAVPWPDWAITTVVDTSHVWPTVWRAVSCHKTQMAIFKGLATLSDDHQRALWGTQEFYRVFSVVNGGRAMESDLFEGLR</sequence>
<dbReference type="PROSITE" id="PS51257">
    <property type="entry name" value="PROKAR_LIPOPROTEIN"/>
    <property type="match status" value="1"/>
</dbReference>
<dbReference type="Proteomes" id="UP000076079">
    <property type="component" value="Chromosome"/>
</dbReference>